<accession>A0A5D4JL54</accession>
<protein>
    <submittedName>
        <fullName evidence="2">Site-specific integrase</fullName>
    </submittedName>
</protein>
<proteinExistence type="predicted"/>
<dbReference type="InterPro" id="IPR011010">
    <property type="entry name" value="DNA_brk_join_enz"/>
</dbReference>
<organism evidence="2 3">
    <name type="scientific">Streptomyces parvus</name>
    <dbReference type="NCBI Taxonomy" id="66428"/>
    <lineage>
        <taxon>Bacteria</taxon>
        <taxon>Bacillati</taxon>
        <taxon>Actinomycetota</taxon>
        <taxon>Actinomycetes</taxon>
        <taxon>Kitasatosporales</taxon>
        <taxon>Streptomycetaceae</taxon>
        <taxon>Streptomyces</taxon>
    </lineage>
</organism>
<name>A0A5D4JL54_9ACTN</name>
<dbReference type="RefSeq" id="WP_148901997.1">
    <property type="nucleotide sequence ID" value="NZ_VSZQ01000034.1"/>
</dbReference>
<dbReference type="InterPro" id="IPR013762">
    <property type="entry name" value="Integrase-like_cat_sf"/>
</dbReference>
<gene>
    <name evidence="2" type="ORF">FY004_08585</name>
</gene>
<keyword evidence="3" id="KW-1185">Reference proteome</keyword>
<reference evidence="2 3" key="1">
    <citation type="submission" date="2019-08" db="EMBL/GenBank/DDBJ databases">
        <title>Draft genome for granaticin producer strain Streptomyces parvus C05.</title>
        <authorList>
            <person name="Gonzalez-Pimentel J.L."/>
        </authorList>
    </citation>
    <scope>NUCLEOTIDE SEQUENCE [LARGE SCALE GENOMIC DNA]</scope>
    <source>
        <strain evidence="2 3">C05</strain>
    </source>
</reference>
<evidence type="ECO:0000313" key="3">
    <source>
        <dbReference type="Proteomes" id="UP000323242"/>
    </source>
</evidence>
<dbReference type="Proteomes" id="UP000323242">
    <property type="component" value="Unassembled WGS sequence"/>
</dbReference>
<evidence type="ECO:0000313" key="2">
    <source>
        <dbReference type="EMBL" id="TYR64950.1"/>
    </source>
</evidence>
<sequence>MQKISFSALGWETWDVARQPLIREQMPVIIDDDLLFEDAPGSPRPTTVANRYLGELPINGAPAVRTWENSAGCLSGWLSFLQERGVHPFNDRRELRGALSMYAEYRLAGPLKVRWDHTTWNLHVSILSAFYEWAKDEGVLSVVPFTYRVGHRMAQGVLEKVRMNMAKLRRPRSHTTIKHLEWDFAELFVRALAGLDPLGEPDLRFRRPREGARNSAMGGFVLSSGLRRKEFTHLTVYEIPPLPPRPTTLPVLFPLAYAITKGEKDRTSWVHYEPLAAMHQYVDLDRVASAEGFRWRPPSKLGEPLYVEEPDWEGARLNGVRRSWRSLRPAERLCLVTPEGQSPLVGLQSTGEPFVDWATVFRRTSARIRERYEPRFPTVAPHRLRHSMAMRTLEQLIKGYYARLADLVEDTDADAALALYLRKHEPMLILRDLLGHWSVTSTELYIARLDISRIYKDLYQIALARIDRGAAAEADAEFDGEVNA</sequence>
<comment type="caution">
    <text evidence="2">The sequence shown here is derived from an EMBL/GenBank/DDBJ whole genome shotgun (WGS) entry which is preliminary data.</text>
</comment>
<dbReference type="Gene3D" id="1.10.443.10">
    <property type="entry name" value="Intergrase catalytic core"/>
    <property type="match status" value="1"/>
</dbReference>
<keyword evidence="1" id="KW-0233">DNA recombination</keyword>
<dbReference type="GO" id="GO:0015074">
    <property type="term" value="P:DNA integration"/>
    <property type="evidence" value="ECO:0007669"/>
    <property type="project" value="InterPro"/>
</dbReference>
<dbReference type="AlphaFoldDB" id="A0A5D4JL54"/>
<dbReference type="GO" id="GO:0006310">
    <property type="term" value="P:DNA recombination"/>
    <property type="evidence" value="ECO:0007669"/>
    <property type="project" value="UniProtKB-KW"/>
</dbReference>
<dbReference type="EMBL" id="VSZQ01000034">
    <property type="protein sequence ID" value="TYR64950.1"/>
    <property type="molecule type" value="Genomic_DNA"/>
</dbReference>
<dbReference type="GO" id="GO:0003677">
    <property type="term" value="F:DNA binding"/>
    <property type="evidence" value="ECO:0007669"/>
    <property type="project" value="InterPro"/>
</dbReference>
<evidence type="ECO:0000256" key="1">
    <source>
        <dbReference type="ARBA" id="ARBA00023172"/>
    </source>
</evidence>
<dbReference type="SUPFAM" id="SSF56349">
    <property type="entry name" value="DNA breaking-rejoining enzymes"/>
    <property type="match status" value="1"/>
</dbReference>